<name>A0A154BPF3_ANASB</name>
<proteinExistence type="inferred from homology"/>
<dbReference type="GO" id="GO:0015807">
    <property type="term" value="P:L-amino acid transport"/>
    <property type="evidence" value="ECO:0007669"/>
    <property type="project" value="TreeGrafter"/>
</dbReference>
<dbReference type="GO" id="GO:0005524">
    <property type="term" value="F:ATP binding"/>
    <property type="evidence" value="ECO:0007669"/>
    <property type="project" value="UniProtKB-KW"/>
</dbReference>
<dbReference type="Gene3D" id="3.40.50.300">
    <property type="entry name" value="P-loop containing nucleotide triphosphate hydrolases"/>
    <property type="match status" value="1"/>
</dbReference>
<dbReference type="SMART" id="SM00382">
    <property type="entry name" value="AAA"/>
    <property type="match status" value="1"/>
</dbReference>
<evidence type="ECO:0000259" key="6">
    <source>
        <dbReference type="PROSITE" id="PS50893"/>
    </source>
</evidence>
<dbReference type="GO" id="GO:0015658">
    <property type="term" value="F:branched-chain amino acid transmembrane transporter activity"/>
    <property type="evidence" value="ECO:0007669"/>
    <property type="project" value="TreeGrafter"/>
</dbReference>
<dbReference type="RefSeq" id="WP_066243559.1">
    <property type="nucleotide sequence ID" value="NZ_LSGP01000020.1"/>
</dbReference>
<comment type="caution">
    <text evidence="7">The sequence shown here is derived from an EMBL/GenBank/DDBJ whole genome shotgun (WGS) entry which is preliminary data.</text>
</comment>
<keyword evidence="4 7" id="KW-0067">ATP-binding</keyword>
<dbReference type="STRING" id="1794912.AXX12_11285"/>
<evidence type="ECO:0000256" key="3">
    <source>
        <dbReference type="ARBA" id="ARBA00022741"/>
    </source>
</evidence>
<dbReference type="InterPro" id="IPR003439">
    <property type="entry name" value="ABC_transporter-like_ATP-bd"/>
</dbReference>
<evidence type="ECO:0000313" key="8">
    <source>
        <dbReference type="Proteomes" id="UP000076268"/>
    </source>
</evidence>
<protein>
    <submittedName>
        <fullName evidence="7">ABC transporter ATP-binding protein</fullName>
    </submittedName>
</protein>
<organism evidence="7 8">
    <name type="scientific">Anaerosporomusa subterranea</name>
    <dbReference type="NCBI Taxonomy" id="1794912"/>
    <lineage>
        <taxon>Bacteria</taxon>
        <taxon>Bacillati</taxon>
        <taxon>Bacillota</taxon>
        <taxon>Negativicutes</taxon>
        <taxon>Acetonemataceae</taxon>
        <taxon>Anaerosporomusa</taxon>
    </lineage>
</organism>
<dbReference type="CDD" id="cd03224">
    <property type="entry name" value="ABC_TM1139_LivF_branched"/>
    <property type="match status" value="1"/>
</dbReference>
<dbReference type="PANTHER" id="PTHR43820:SF4">
    <property type="entry name" value="HIGH-AFFINITY BRANCHED-CHAIN AMINO ACID TRANSPORT ATP-BINDING PROTEIN LIVF"/>
    <property type="match status" value="1"/>
</dbReference>
<reference evidence="7 8" key="1">
    <citation type="submission" date="2016-02" db="EMBL/GenBank/DDBJ databases">
        <title>Anaerosporomusa subterraneum gen. nov., sp. nov., a spore-forming obligate anaerobe isolated from saprolite.</title>
        <authorList>
            <person name="Choi J.K."/>
            <person name="Shah M."/>
            <person name="Yee N."/>
        </authorList>
    </citation>
    <scope>NUCLEOTIDE SEQUENCE [LARGE SCALE GENOMIC DNA]</scope>
    <source>
        <strain evidence="7 8">RU4</strain>
    </source>
</reference>
<comment type="similarity">
    <text evidence="1">Belongs to the ABC transporter superfamily.</text>
</comment>
<keyword evidence="5" id="KW-0029">Amino-acid transport</keyword>
<dbReference type="PROSITE" id="PS00211">
    <property type="entry name" value="ABC_TRANSPORTER_1"/>
    <property type="match status" value="1"/>
</dbReference>
<dbReference type="SUPFAM" id="SSF52540">
    <property type="entry name" value="P-loop containing nucleoside triphosphate hydrolases"/>
    <property type="match status" value="1"/>
</dbReference>
<accession>A0A154BPF3</accession>
<dbReference type="PANTHER" id="PTHR43820">
    <property type="entry name" value="HIGH-AFFINITY BRANCHED-CHAIN AMINO ACID TRANSPORT ATP-BINDING PROTEIN LIVF"/>
    <property type="match status" value="1"/>
</dbReference>
<keyword evidence="2" id="KW-0813">Transport</keyword>
<feature type="domain" description="ABC transporter" evidence="6">
    <location>
        <begin position="2"/>
        <end position="235"/>
    </location>
</feature>
<dbReference type="PROSITE" id="PS50893">
    <property type="entry name" value="ABC_TRANSPORTER_2"/>
    <property type="match status" value="1"/>
</dbReference>
<dbReference type="InterPro" id="IPR017871">
    <property type="entry name" value="ABC_transporter-like_CS"/>
</dbReference>
<dbReference type="OrthoDB" id="9776369at2"/>
<evidence type="ECO:0000256" key="5">
    <source>
        <dbReference type="ARBA" id="ARBA00022970"/>
    </source>
</evidence>
<gene>
    <name evidence="7" type="ORF">AXX12_11285</name>
</gene>
<dbReference type="GO" id="GO:0016887">
    <property type="term" value="F:ATP hydrolysis activity"/>
    <property type="evidence" value="ECO:0007669"/>
    <property type="project" value="InterPro"/>
</dbReference>
<dbReference type="InterPro" id="IPR027417">
    <property type="entry name" value="P-loop_NTPase"/>
</dbReference>
<dbReference type="EMBL" id="LSGP01000020">
    <property type="protein sequence ID" value="KYZ75781.1"/>
    <property type="molecule type" value="Genomic_DNA"/>
</dbReference>
<dbReference type="InterPro" id="IPR052156">
    <property type="entry name" value="BCAA_Transport_ATP-bd_LivF"/>
</dbReference>
<dbReference type="Proteomes" id="UP000076268">
    <property type="component" value="Unassembled WGS sequence"/>
</dbReference>
<evidence type="ECO:0000256" key="4">
    <source>
        <dbReference type="ARBA" id="ARBA00022840"/>
    </source>
</evidence>
<evidence type="ECO:0000256" key="1">
    <source>
        <dbReference type="ARBA" id="ARBA00005417"/>
    </source>
</evidence>
<evidence type="ECO:0000256" key="2">
    <source>
        <dbReference type="ARBA" id="ARBA00022448"/>
    </source>
</evidence>
<evidence type="ECO:0000313" key="7">
    <source>
        <dbReference type="EMBL" id="KYZ75781.1"/>
    </source>
</evidence>
<dbReference type="InterPro" id="IPR003593">
    <property type="entry name" value="AAA+_ATPase"/>
</dbReference>
<dbReference type="AlphaFoldDB" id="A0A154BPF3"/>
<keyword evidence="8" id="KW-1185">Reference proteome</keyword>
<dbReference type="Pfam" id="PF00005">
    <property type="entry name" value="ABC_tran"/>
    <property type="match status" value="1"/>
</dbReference>
<keyword evidence="3" id="KW-0547">Nucleotide-binding</keyword>
<sequence length="237" mass="26181">MLTIKHLDSYYGKAQVLHDVDIEVKEGQFVALLGPNGAGKTTTMMSISGLVKTSAQTQIEFLGERIERLKPEAIVARGLVHVPQGRGVFPGLTIKENLIMGAYLRNSKKETNSDIERLVELFPKFKERMSQMAGTLSGGEQQMLAIIRGLMAHPKLLMLDEPSMGLAPIIVDQIYETIAQINKSGMTILLVEQNTNMALQVANYAYILSVGGIVNEGESCVLRQDEEMIKSYFKGQH</sequence>